<accession>A0A835NM53</accession>
<reference evidence="1" key="1">
    <citation type="submission" date="2020-10" db="EMBL/GenBank/DDBJ databases">
        <title>Feather gene expression reveals the developmental basis of iridescence in African starlings.</title>
        <authorList>
            <person name="Rubenstein D.R."/>
        </authorList>
    </citation>
    <scope>NUCLEOTIDE SEQUENCE</scope>
    <source>
        <strain evidence="1">SS15</strain>
        <tissue evidence="1">Liver</tissue>
    </source>
</reference>
<reference evidence="2" key="3">
    <citation type="submission" date="2022-01" db="EMBL/GenBank/DDBJ databases">
        <authorList>
            <person name="Rubenstein D.R."/>
        </authorList>
    </citation>
    <scope>NUCLEOTIDE SEQUENCE</scope>
    <source>
        <strain evidence="2">SS15</strain>
        <tissue evidence="2">Liver</tissue>
    </source>
</reference>
<dbReference type="EMBL" id="JADDUC010000139">
    <property type="protein sequence ID" value="KAG0117460.1"/>
    <property type="molecule type" value="Genomic_DNA"/>
</dbReference>
<protein>
    <submittedName>
        <fullName evidence="1">Uncharacterized protein</fullName>
    </submittedName>
</protein>
<dbReference type="Proteomes" id="UP000618051">
    <property type="component" value="Unassembled WGS sequence"/>
</dbReference>
<proteinExistence type="predicted"/>
<dbReference type="AlphaFoldDB" id="A0A835NM53"/>
<gene>
    <name evidence="2" type="ORF">IHE44_0014114</name>
    <name evidence="1" type="ORF">IHE44_002599</name>
</gene>
<keyword evidence="3" id="KW-1185">Reference proteome</keyword>
<evidence type="ECO:0000313" key="2">
    <source>
        <dbReference type="EMBL" id="KAI1238013.1"/>
    </source>
</evidence>
<organism evidence="1">
    <name type="scientific">Lamprotornis superbus</name>
    <dbReference type="NCBI Taxonomy" id="245042"/>
    <lineage>
        <taxon>Eukaryota</taxon>
        <taxon>Metazoa</taxon>
        <taxon>Chordata</taxon>
        <taxon>Craniata</taxon>
        <taxon>Vertebrata</taxon>
        <taxon>Euteleostomi</taxon>
        <taxon>Archelosauria</taxon>
        <taxon>Archosauria</taxon>
        <taxon>Dinosauria</taxon>
        <taxon>Saurischia</taxon>
        <taxon>Theropoda</taxon>
        <taxon>Coelurosauria</taxon>
        <taxon>Aves</taxon>
        <taxon>Neognathae</taxon>
        <taxon>Neoaves</taxon>
        <taxon>Telluraves</taxon>
        <taxon>Australaves</taxon>
        <taxon>Passeriformes</taxon>
        <taxon>Sturnidae</taxon>
        <taxon>Lamprotornis</taxon>
    </lineage>
</organism>
<reference evidence="2 3" key="2">
    <citation type="journal article" date="2021" name="J. Hered.">
        <title>Feather Gene Expression Elucidates the Developmental Basis of Plumage Iridescence in African Starlings.</title>
        <authorList>
            <person name="Rubenstein D.R."/>
            <person name="Corvelo A."/>
            <person name="MacManes M.D."/>
            <person name="Maia R."/>
            <person name="Narzisi G."/>
            <person name="Rousaki A."/>
            <person name="Vandenabeele P."/>
            <person name="Shawkey M.D."/>
            <person name="Solomon J."/>
        </authorList>
    </citation>
    <scope>NUCLEOTIDE SEQUENCE [LARGE SCALE GENOMIC DNA]</scope>
    <source>
        <strain evidence="2">SS15</strain>
    </source>
</reference>
<dbReference type="EMBL" id="JADDUC020000007">
    <property type="protein sequence ID" value="KAI1238013.1"/>
    <property type="molecule type" value="Genomic_DNA"/>
</dbReference>
<comment type="caution">
    <text evidence="1">The sequence shown here is derived from an EMBL/GenBank/DDBJ whole genome shotgun (WGS) entry which is preliminary data.</text>
</comment>
<evidence type="ECO:0000313" key="1">
    <source>
        <dbReference type="EMBL" id="KAG0117460.1"/>
    </source>
</evidence>
<sequence length="60" mass="6996">MILQQQIKALERWLVELKSFKHLIKFEEDVVMVATLENFVPVGVCSKAIFQDLETLLEYA</sequence>
<evidence type="ECO:0000313" key="3">
    <source>
        <dbReference type="Proteomes" id="UP000618051"/>
    </source>
</evidence>
<name>A0A835NM53_9PASS</name>